<comment type="caution">
    <text evidence="2">The sequence shown here is derived from an EMBL/GenBank/DDBJ whole genome shotgun (WGS) entry which is preliminary data.</text>
</comment>
<proteinExistence type="predicted"/>
<feature type="chain" id="PRO_5032985837" evidence="1">
    <location>
        <begin position="24"/>
        <end position="234"/>
    </location>
</feature>
<keyword evidence="3" id="KW-1185">Reference proteome</keyword>
<reference evidence="2 3" key="1">
    <citation type="submission" date="2020-04" db="EMBL/GenBank/DDBJ databases">
        <title>Zoogloea sp. G-4-1-14 isolated from soil.</title>
        <authorList>
            <person name="Dahal R.H."/>
        </authorList>
    </citation>
    <scope>NUCLEOTIDE SEQUENCE [LARGE SCALE GENOMIC DNA]</scope>
    <source>
        <strain evidence="2 3">G-4-1-14</strain>
    </source>
</reference>
<dbReference type="InterPro" id="IPR007497">
    <property type="entry name" value="SIMPL/DUF541"/>
</dbReference>
<dbReference type="Pfam" id="PF04402">
    <property type="entry name" value="SIMPL"/>
    <property type="match status" value="1"/>
</dbReference>
<evidence type="ECO:0000256" key="1">
    <source>
        <dbReference type="SAM" id="SignalP"/>
    </source>
</evidence>
<accession>A0A848G6S1</accession>
<protein>
    <submittedName>
        <fullName evidence="2">SIMPL domain-containing protein</fullName>
    </submittedName>
</protein>
<dbReference type="PANTHER" id="PTHR34387">
    <property type="entry name" value="SLR1258 PROTEIN"/>
    <property type="match status" value="1"/>
</dbReference>
<keyword evidence="1" id="KW-0732">Signal</keyword>
<gene>
    <name evidence="2" type="ORF">HHL15_06230</name>
</gene>
<dbReference type="RefSeq" id="WP_169144981.1">
    <property type="nucleotide sequence ID" value="NZ_JABBGA010000004.1"/>
</dbReference>
<evidence type="ECO:0000313" key="2">
    <source>
        <dbReference type="EMBL" id="NML25331.1"/>
    </source>
</evidence>
<dbReference type="PANTHER" id="PTHR34387:SF1">
    <property type="entry name" value="PERIPLASMIC IMMUNOGENIC PROTEIN"/>
    <property type="match status" value="1"/>
</dbReference>
<sequence length="234" mass="24350">MSFRPAPLLTLLAVALTAGSAWAAEPPGPPTADLSVEASRSTPNDLFRAEVYAEATDASPGELARRVNLTVTQAIQTARAYPAVKLRSAGNATYPVYGKTGKSIDAWRMRSTLALESGDSAVLSELLGKLQQSMAVTGLNASPSPATLKKSTDEAIVEALGAFEARARLVAGTLGKKWKIRQVSVHTGGIQPKPMIAYARAAPMMSADGAPPAPIEAGDSPVTVNVSGQIELLE</sequence>
<name>A0A848G6S1_9RHOO</name>
<dbReference type="AlphaFoldDB" id="A0A848G6S1"/>
<dbReference type="EMBL" id="JABBGA010000004">
    <property type="protein sequence ID" value="NML25331.1"/>
    <property type="molecule type" value="Genomic_DNA"/>
</dbReference>
<organism evidence="2 3">
    <name type="scientific">Zoogloea dura</name>
    <dbReference type="NCBI Taxonomy" id="2728840"/>
    <lineage>
        <taxon>Bacteria</taxon>
        <taxon>Pseudomonadati</taxon>
        <taxon>Pseudomonadota</taxon>
        <taxon>Betaproteobacteria</taxon>
        <taxon>Rhodocyclales</taxon>
        <taxon>Zoogloeaceae</taxon>
        <taxon>Zoogloea</taxon>
    </lineage>
</organism>
<dbReference type="GO" id="GO:0006974">
    <property type="term" value="P:DNA damage response"/>
    <property type="evidence" value="ECO:0007669"/>
    <property type="project" value="TreeGrafter"/>
</dbReference>
<evidence type="ECO:0000313" key="3">
    <source>
        <dbReference type="Proteomes" id="UP000580043"/>
    </source>
</evidence>
<dbReference type="Gene3D" id="3.30.110.170">
    <property type="entry name" value="Protein of unknown function (DUF541), domain 1"/>
    <property type="match status" value="1"/>
</dbReference>
<dbReference type="Gene3D" id="3.30.70.2970">
    <property type="entry name" value="Protein of unknown function (DUF541), domain 2"/>
    <property type="match status" value="1"/>
</dbReference>
<feature type="signal peptide" evidence="1">
    <location>
        <begin position="1"/>
        <end position="23"/>
    </location>
</feature>
<dbReference type="InterPro" id="IPR052022">
    <property type="entry name" value="26kDa_periplasmic_antigen"/>
</dbReference>
<dbReference type="Proteomes" id="UP000580043">
    <property type="component" value="Unassembled WGS sequence"/>
</dbReference>